<dbReference type="GO" id="GO:0046983">
    <property type="term" value="F:protein dimerization activity"/>
    <property type="evidence" value="ECO:0007669"/>
    <property type="project" value="InterPro"/>
</dbReference>
<dbReference type="PROSITE" id="PS50888">
    <property type="entry name" value="BHLH"/>
    <property type="match status" value="1"/>
</dbReference>
<sequence>SRPKMSHTTIERRYRTNVNARIQSLHQAVLALRIVDRAAVIKAGEPYPGGDASDPEDHIDARGFKIARKCSKANVFGKAVKYIR</sequence>
<proteinExistence type="predicted"/>
<dbReference type="EMBL" id="JARKIB010000302">
    <property type="protein sequence ID" value="KAJ7715743.1"/>
    <property type="molecule type" value="Genomic_DNA"/>
</dbReference>
<name>A0AAD7HA67_9AGAR</name>
<evidence type="ECO:0000313" key="2">
    <source>
        <dbReference type="EMBL" id="KAJ7715743.1"/>
    </source>
</evidence>
<dbReference type="InterPro" id="IPR036638">
    <property type="entry name" value="HLH_DNA-bd_sf"/>
</dbReference>
<protein>
    <recommendedName>
        <fullName evidence="1">BHLH domain-containing protein</fullName>
    </recommendedName>
</protein>
<comment type="caution">
    <text evidence="2">The sequence shown here is derived from an EMBL/GenBank/DDBJ whole genome shotgun (WGS) entry which is preliminary data.</text>
</comment>
<evidence type="ECO:0000259" key="1">
    <source>
        <dbReference type="PROSITE" id="PS50888"/>
    </source>
</evidence>
<feature type="non-terminal residue" evidence="2">
    <location>
        <position position="84"/>
    </location>
</feature>
<keyword evidence="3" id="KW-1185">Reference proteome</keyword>
<gene>
    <name evidence="2" type="ORF">B0H16DRAFT_1804919</name>
</gene>
<feature type="domain" description="BHLH" evidence="1">
    <location>
        <begin position="2"/>
        <end position="84"/>
    </location>
</feature>
<dbReference type="Proteomes" id="UP001215598">
    <property type="component" value="Unassembled WGS sequence"/>
</dbReference>
<dbReference type="PANTHER" id="PTHR47336">
    <property type="entry name" value="TRANSCRIPTION FACTOR HMS1-RELATED"/>
    <property type="match status" value="1"/>
</dbReference>
<organism evidence="2 3">
    <name type="scientific">Mycena metata</name>
    <dbReference type="NCBI Taxonomy" id="1033252"/>
    <lineage>
        <taxon>Eukaryota</taxon>
        <taxon>Fungi</taxon>
        <taxon>Dikarya</taxon>
        <taxon>Basidiomycota</taxon>
        <taxon>Agaricomycotina</taxon>
        <taxon>Agaricomycetes</taxon>
        <taxon>Agaricomycetidae</taxon>
        <taxon>Agaricales</taxon>
        <taxon>Marasmiineae</taxon>
        <taxon>Mycenaceae</taxon>
        <taxon>Mycena</taxon>
    </lineage>
</organism>
<feature type="non-terminal residue" evidence="2">
    <location>
        <position position="1"/>
    </location>
</feature>
<dbReference type="Gene3D" id="4.10.280.10">
    <property type="entry name" value="Helix-loop-helix DNA-binding domain"/>
    <property type="match status" value="1"/>
</dbReference>
<dbReference type="InterPro" id="IPR052099">
    <property type="entry name" value="Regulatory_TF_Diverse"/>
</dbReference>
<evidence type="ECO:0000313" key="3">
    <source>
        <dbReference type="Proteomes" id="UP001215598"/>
    </source>
</evidence>
<reference evidence="2" key="1">
    <citation type="submission" date="2023-03" db="EMBL/GenBank/DDBJ databases">
        <title>Massive genome expansion in bonnet fungi (Mycena s.s.) driven by repeated elements and novel gene families across ecological guilds.</title>
        <authorList>
            <consortium name="Lawrence Berkeley National Laboratory"/>
            <person name="Harder C.B."/>
            <person name="Miyauchi S."/>
            <person name="Viragh M."/>
            <person name="Kuo A."/>
            <person name="Thoen E."/>
            <person name="Andreopoulos B."/>
            <person name="Lu D."/>
            <person name="Skrede I."/>
            <person name="Drula E."/>
            <person name="Henrissat B."/>
            <person name="Morin E."/>
            <person name="Kohler A."/>
            <person name="Barry K."/>
            <person name="LaButti K."/>
            <person name="Morin E."/>
            <person name="Salamov A."/>
            <person name="Lipzen A."/>
            <person name="Mereny Z."/>
            <person name="Hegedus B."/>
            <person name="Baldrian P."/>
            <person name="Stursova M."/>
            <person name="Weitz H."/>
            <person name="Taylor A."/>
            <person name="Grigoriev I.V."/>
            <person name="Nagy L.G."/>
            <person name="Martin F."/>
            <person name="Kauserud H."/>
        </authorList>
    </citation>
    <scope>NUCLEOTIDE SEQUENCE</scope>
    <source>
        <strain evidence="2">CBHHK182m</strain>
    </source>
</reference>
<dbReference type="PANTHER" id="PTHR47336:SF2">
    <property type="entry name" value="TRANSCRIPTION FACTOR HMS1-RELATED"/>
    <property type="match status" value="1"/>
</dbReference>
<dbReference type="InterPro" id="IPR011598">
    <property type="entry name" value="bHLH_dom"/>
</dbReference>
<accession>A0AAD7HA67</accession>
<dbReference type="Pfam" id="PF00010">
    <property type="entry name" value="HLH"/>
    <property type="match status" value="1"/>
</dbReference>
<dbReference type="AlphaFoldDB" id="A0AAD7HA67"/>
<dbReference type="SUPFAM" id="SSF47459">
    <property type="entry name" value="HLH, helix-loop-helix DNA-binding domain"/>
    <property type="match status" value="1"/>
</dbReference>